<dbReference type="SUPFAM" id="SSF46785">
    <property type="entry name" value="Winged helix' DNA-binding domain"/>
    <property type="match status" value="1"/>
</dbReference>
<dbReference type="Gene3D" id="1.10.10.10">
    <property type="entry name" value="Winged helix-like DNA-binding domain superfamily/Winged helix DNA-binding domain"/>
    <property type="match status" value="1"/>
</dbReference>
<evidence type="ECO:0000313" key="2">
    <source>
        <dbReference type="Proteomes" id="UP001478862"/>
    </source>
</evidence>
<comment type="caution">
    <text evidence="1">The sequence shown here is derived from an EMBL/GenBank/DDBJ whole genome shotgun (WGS) entry which is preliminary data.</text>
</comment>
<dbReference type="EMBL" id="JBEGDG010000001">
    <property type="protein sequence ID" value="MEQ6353312.1"/>
    <property type="molecule type" value="Genomic_DNA"/>
</dbReference>
<sequence>MATHYYDLTESERAIVFKLASHALEHPGGMSFEGRYNRFASSLEISTKTVYRAISKLISLGIVKKETTVKRKC</sequence>
<evidence type="ECO:0000313" key="1">
    <source>
        <dbReference type="EMBL" id="MEQ6353312.1"/>
    </source>
</evidence>
<reference evidence="1 2" key="1">
    <citation type="submission" date="2024-06" db="EMBL/GenBank/DDBJ databases">
        <title>Lysinibacillus zambalefons sp. nov., a Novel Firmicute Isolated from the Poon Bato Zambales Hyperalkaline Spring.</title>
        <authorList>
            <person name="Aja J.A."/>
            <person name="Lazaro J.E.H."/>
            <person name="Llorin L.D."/>
            <person name="Lim K.R."/>
            <person name="Teodosio J."/>
            <person name="Dalisay D.S."/>
        </authorList>
    </citation>
    <scope>NUCLEOTIDE SEQUENCE [LARGE SCALE GENOMIC DNA]</scope>
    <source>
        <strain evidence="1 2">M3</strain>
    </source>
</reference>
<dbReference type="RefSeq" id="WP_349658090.1">
    <property type="nucleotide sequence ID" value="NZ_JBEGDG010000001.1"/>
</dbReference>
<dbReference type="Pfam" id="PF13730">
    <property type="entry name" value="HTH_36"/>
    <property type="match status" value="1"/>
</dbReference>
<proteinExistence type="predicted"/>
<protein>
    <submittedName>
        <fullName evidence="1">Helix-turn-helix domain-containing protein</fullName>
    </submittedName>
</protein>
<accession>A0ABV1MLC8</accession>
<name>A0ABV1MLC8_9BACI</name>
<dbReference type="InterPro" id="IPR036388">
    <property type="entry name" value="WH-like_DNA-bd_sf"/>
</dbReference>
<dbReference type="Proteomes" id="UP001478862">
    <property type="component" value="Unassembled WGS sequence"/>
</dbReference>
<organism evidence="1 2">
    <name type="scientific">Lysinibacillus zambalensis</name>
    <dbReference type="NCBI Taxonomy" id="3160866"/>
    <lineage>
        <taxon>Bacteria</taxon>
        <taxon>Bacillati</taxon>
        <taxon>Bacillota</taxon>
        <taxon>Bacilli</taxon>
        <taxon>Bacillales</taxon>
        <taxon>Bacillaceae</taxon>
        <taxon>Lysinibacillus</taxon>
    </lineage>
</organism>
<gene>
    <name evidence="1" type="ORF">ABNX05_01640</name>
</gene>
<keyword evidence="2" id="KW-1185">Reference proteome</keyword>
<dbReference type="InterPro" id="IPR036390">
    <property type="entry name" value="WH_DNA-bd_sf"/>
</dbReference>